<protein>
    <submittedName>
        <fullName evidence="7">Glycosyltransferase family 25 protein</fullName>
    </submittedName>
</protein>
<dbReference type="PANTHER" id="PTHR10730">
    <property type="entry name" value="PROCOLLAGEN-LYSINE,2-OXOGLUTARATE 5-DIOXYGENASE/GLYCOSYLTRANSFERASE 25 FAMILY MEMBER"/>
    <property type="match status" value="1"/>
</dbReference>
<accession>A0A0C3D3G9</accession>
<reference evidence="8" key="2">
    <citation type="submission" date="2015-01" db="EMBL/GenBank/DDBJ databases">
        <title>Evolutionary Origins and Diversification of the Mycorrhizal Mutualists.</title>
        <authorList>
            <consortium name="DOE Joint Genome Institute"/>
            <consortium name="Mycorrhizal Genomics Consortium"/>
            <person name="Kohler A."/>
            <person name="Kuo A."/>
            <person name="Nagy L.G."/>
            <person name="Floudas D."/>
            <person name="Copeland A."/>
            <person name="Barry K.W."/>
            <person name="Cichocki N."/>
            <person name="Veneault-Fourrey C."/>
            <person name="LaButti K."/>
            <person name="Lindquist E.A."/>
            <person name="Lipzen A."/>
            <person name="Lundell T."/>
            <person name="Morin E."/>
            <person name="Murat C."/>
            <person name="Riley R."/>
            <person name="Ohm R."/>
            <person name="Sun H."/>
            <person name="Tunlid A."/>
            <person name="Henrissat B."/>
            <person name="Grigoriev I.V."/>
            <person name="Hibbett D.S."/>
            <person name="Martin F."/>
        </authorList>
    </citation>
    <scope>NUCLEOTIDE SEQUENCE [LARGE SCALE GENOMIC DNA]</scope>
    <source>
        <strain evidence="8">Zn</strain>
    </source>
</reference>
<dbReference type="HOGENOM" id="CLU_032992_1_0_1"/>
<proteinExistence type="inferred from homology"/>
<keyword evidence="2" id="KW-0328">Glycosyltransferase</keyword>
<evidence type="ECO:0000256" key="1">
    <source>
        <dbReference type="ARBA" id="ARBA00006721"/>
    </source>
</evidence>
<dbReference type="AlphaFoldDB" id="A0A0C3D3G9"/>
<feature type="region of interest" description="Disordered" evidence="4">
    <location>
        <begin position="181"/>
        <end position="213"/>
    </location>
</feature>
<dbReference type="OrthoDB" id="47375at2759"/>
<dbReference type="InterPro" id="IPR050757">
    <property type="entry name" value="Collagen_mod_GT25"/>
</dbReference>
<evidence type="ECO:0000256" key="2">
    <source>
        <dbReference type="ARBA" id="ARBA00022676"/>
    </source>
</evidence>
<organism evidence="7 8">
    <name type="scientific">Oidiodendron maius (strain Zn)</name>
    <dbReference type="NCBI Taxonomy" id="913774"/>
    <lineage>
        <taxon>Eukaryota</taxon>
        <taxon>Fungi</taxon>
        <taxon>Dikarya</taxon>
        <taxon>Ascomycota</taxon>
        <taxon>Pezizomycotina</taxon>
        <taxon>Leotiomycetes</taxon>
        <taxon>Leotiomycetes incertae sedis</taxon>
        <taxon>Myxotrichaceae</taxon>
        <taxon>Oidiodendron</taxon>
    </lineage>
</organism>
<evidence type="ECO:0000313" key="8">
    <source>
        <dbReference type="Proteomes" id="UP000054321"/>
    </source>
</evidence>
<feature type="transmembrane region" description="Helical" evidence="5">
    <location>
        <begin position="20"/>
        <end position="38"/>
    </location>
</feature>
<evidence type="ECO:0000256" key="4">
    <source>
        <dbReference type="SAM" id="MobiDB-lite"/>
    </source>
</evidence>
<gene>
    <name evidence="7" type="ORF">OIDMADRAFT_189396</name>
</gene>
<dbReference type="Proteomes" id="UP000054321">
    <property type="component" value="Unassembled WGS sequence"/>
</dbReference>
<dbReference type="EMBL" id="KN832871">
    <property type="protein sequence ID" value="KIN05819.1"/>
    <property type="molecule type" value="Genomic_DNA"/>
</dbReference>
<keyword evidence="5" id="KW-1133">Transmembrane helix</keyword>
<comment type="similarity">
    <text evidence="1">Belongs to the glycosyltransferase 25 family.</text>
</comment>
<dbReference type="InterPro" id="IPR002654">
    <property type="entry name" value="Glyco_trans_25"/>
</dbReference>
<dbReference type="GO" id="GO:0016740">
    <property type="term" value="F:transferase activity"/>
    <property type="evidence" value="ECO:0007669"/>
    <property type="project" value="UniProtKB-KW"/>
</dbReference>
<evidence type="ECO:0000256" key="5">
    <source>
        <dbReference type="SAM" id="Phobius"/>
    </source>
</evidence>
<name>A0A0C3D3G9_OIDMZ</name>
<keyword evidence="3 7" id="KW-0808">Transferase</keyword>
<sequence length="411" mass="45208">MGLLTMPLTPSLRRPSNTVILLFASAVSVVLVFQVWLINGPNIAALPAGHFIPGGRHANINDINNATLGFEKIYVIGLPARTDRRDGIVLSAALSNMSIELIDGVLGETISDKAIPSAEGYKRMPDPVLGCWRGHMNTIQEMVRLNIQTALILEDDADWDVRIRDQLRDFALSVHALTQPLSEDPSSYADSTFPSPKSPGALPASELSFNDLPSTIPPKGSPYGDNWDFLWVGHCGMRLPSKSVKNGAKIPKGRVVHHDDPTVPQKQFLWTVSSVDDLKDGYEDHTRVVSHVQDGICSLGYAITQAGARKLLHSIGLLNVDAAYDLLLRQYCEGSHGRPYHNCLAPIPSLFHHHRPAGSIQAESDISDHGDGYKKTAHTDVVRWSTRMNWDVLLDGKTNWKDQFPDAKQKA</sequence>
<reference evidence="7 8" key="1">
    <citation type="submission" date="2014-04" db="EMBL/GenBank/DDBJ databases">
        <authorList>
            <consortium name="DOE Joint Genome Institute"/>
            <person name="Kuo A."/>
            <person name="Martino E."/>
            <person name="Perotto S."/>
            <person name="Kohler A."/>
            <person name="Nagy L.G."/>
            <person name="Floudas D."/>
            <person name="Copeland A."/>
            <person name="Barry K.W."/>
            <person name="Cichocki N."/>
            <person name="Veneault-Fourrey C."/>
            <person name="LaButti K."/>
            <person name="Lindquist E.A."/>
            <person name="Lipzen A."/>
            <person name="Lundell T."/>
            <person name="Morin E."/>
            <person name="Murat C."/>
            <person name="Sun H."/>
            <person name="Tunlid A."/>
            <person name="Henrissat B."/>
            <person name="Grigoriev I.V."/>
            <person name="Hibbett D.S."/>
            <person name="Martin F."/>
            <person name="Nordberg H.P."/>
            <person name="Cantor M.N."/>
            <person name="Hua S.X."/>
        </authorList>
    </citation>
    <scope>NUCLEOTIDE SEQUENCE [LARGE SCALE GENOMIC DNA]</scope>
    <source>
        <strain evidence="7 8">Zn</strain>
    </source>
</reference>
<keyword evidence="5" id="KW-0472">Membrane</keyword>
<keyword evidence="5" id="KW-0812">Transmembrane</keyword>
<dbReference type="InParanoid" id="A0A0C3D3G9"/>
<evidence type="ECO:0000313" key="7">
    <source>
        <dbReference type="EMBL" id="KIN05819.1"/>
    </source>
</evidence>
<dbReference type="PANTHER" id="PTHR10730:SF53">
    <property type="entry name" value="GLYCOSYLTRANSFERASE 25 FAMILY MEMBER"/>
    <property type="match status" value="1"/>
</dbReference>
<feature type="compositionally biased region" description="Polar residues" evidence="4">
    <location>
        <begin position="181"/>
        <end position="195"/>
    </location>
</feature>
<evidence type="ECO:0000259" key="6">
    <source>
        <dbReference type="Pfam" id="PF01755"/>
    </source>
</evidence>
<evidence type="ECO:0000256" key="3">
    <source>
        <dbReference type="ARBA" id="ARBA00022679"/>
    </source>
</evidence>
<keyword evidence="8" id="KW-1185">Reference proteome</keyword>
<feature type="domain" description="Glycosyl transferase family 25" evidence="6">
    <location>
        <begin position="71"/>
        <end position="168"/>
    </location>
</feature>
<dbReference type="CDD" id="cd06532">
    <property type="entry name" value="Glyco_transf_25"/>
    <property type="match status" value="1"/>
</dbReference>
<dbReference type="Pfam" id="PF01755">
    <property type="entry name" value="Glyco_transf_25"/>
    <property type="match status" value="1"/>
</dbReference>